<reference evidence="1 2" key="1">
    <citation type="submission" date="2018-09" db="EMBL/GenBank/DDBJ databases">
        <title>Genomic Encyclopedia of Archaeal and Bacterial Type Strains, Phase II (KMG-II): from individual species to whole genera.</title>
        <authorList>
            <person name="Goeker M."/>
        </authorList>
    </citation>
    <scope>NUCLEOTIDE SEQUENCE [LARGE SCALE GENOMIC DNA]</scope>
    <source>
        <strain evidence="1 2">DSM 21950</strain>
    </source>
</reference>
<sequence length="248" mass="28790">MSGIRYRLKKRLIRLRTYRRKGFGEHSSYAIDLITNVFGAKLHYYAFRDLQHTRELAIKLLKASCKSAAISAGRANYLKEEILNLKRGKDVDRLIFRLMNYYQVKKPVFIGNGLGYTKAYMAKVDSRIKLHCIGDCLKNEEINSKIFNNQLKINNVESIHFNELGGVDFVVISNLASMEDIELFRINYPHFLGRSSILVFQNMNRNPLLLETWKTLKCSPSFDFYLNIHSVGILISMDNTKNKFLESF</sequence>
<protein>
    <recommendedName>
        <fullName evidence="3">Methyltransferase family protein</fullName>
    </recommendedName>
</protein>
<name>A0A419X8N4_9BACT</name>
<proteinExistence type="predicted"/>
<gene>
    <name evidence="1" type="ORF">BXY64_1020</name>
</gene>
<dbReference type="EMBL" id="RAPQ01000008">
    <property type="protein sequence ID" value="RKE04006.1"/>
    <property type="molecule type" value="Genomic_DNA"/>
</dbReference>
<evidence type="ECO:0000313" key="1">
    <source>
        <dbReference type="EMBL" id="RKE04006.1"/>
    </source>
</evidence>
<dbReference type="RefSeq" id="WP_120238824.1">
    <property type="nucleotide sequence ID" value="NZ_RAPQ01000008.1"/>
</dbReference>
<accession>A0A419X8N4</accession>
<dbReference type="AlphaFoldDB" id="A0A419X8N4"/>
<dbReference type="OrthoDB" id="5464618at2"/>
<evidence type="ECO:0008006" key="3">
    <source>
        <dbReference type="Google" id="ProtNLM"/>
    </source>
</evidence>
<dbReference type="Proteomes" id="UP000284531">
    <property type="component" value="Unassembled WGS sequence"/>
</dbReference>
<keyword evidence="2" id="KW-1185">Reference proteome</keyword>
<evidence type="ECO:0000313" key="2">
    <source>
        <dbReference type="Proteomes" id="UP000284531"/>
    </source>
</evidence>
<comment type="caution">
    <text evidence="1">The sequence shown here is derived from an EMBL/GenBank/DDBJ whole genome shotgun (WGS) entry which is preliminary data.</text>
</comment>
<organism evidence="1 2">
    <name type="scientific">Marinifilum flexuosum</name>
    <dbReference type="NCBI Taxonomy" id="1117708"/>
    <lineage>
        <taxon>Bacteria</taxon>
        <taxon>Pseudomonadati</taxon>
        <taxon>Bacteroidota</taxon>
        <taxon>Bacteroidia</taxon>
        <taxon>Marinilabiliales</taxon>
        <taxon>Marinifilaceae</taxon>
    </lineage>
</organism>